<organism evidence="1 2">
    <name type="scientific">Trichuris suis</name>
    <name type="common">pig whipworm</name>
    <dbReference type="NCBI Taxonomy" id="68888"/>
    <lineage>
        <taxon>Eukaryota</taxon>
        <taxon>Metazoa</taxon>
        <taxon>Ecdysozoa</taxon>
        <taxon>Nematoda</taxon>
        <taxon>Enoplea</taxon>
        <taxon>Dorylaimia</taxon>
        <taxon>Trichinellida</taxon>
        <taxon>Trichuridae</taxon>
        <taxon>Trichuris</taxon>
    </lineage>
</organism>
<proteinExistence type="predicted"/>
<dbReference type="EMBL" id="KL364085">
    <property type="protein sequence ID" value="KFD44929.1"/>
    <property type="molecule type" value="Genomic_DNA"/>
</dbReference>
<gene>
    <name evidence="1" type="ORF">M513_14194</name>
</gene>
<accession>A0A085LIY3</accession>
<sequence>MVNWNCWTMEPQNSWTYLLPAGEVSVIVRFSVRLEKAYNRLISSAVDSSAKAPAKDSVQAGISSVDAEEYTFRWLEEKSLQVSSGTF</sequence>
<dbReference type="AlphaFoldDB" id="A0A085LIY3"/>
<name>A0A085LIY3_9BILA</name>
<evidence type="ECO:0000313" key="1">
    <source>
        <dbReference type="EMBL" id="KFD44929.1"/>
    </source>
</evidence>
<dbReference type="Proteomes" id="UP000030764">
    <property type="component" value="Unassembled WGS sequence"/>
</dbReference>
<protein>
    <submittedName>
        <fullName evidence="1">Uncharacterized protein</fullName>
    </submittedName>
</protein>
<feature type="non-terminal residue" evidence="1">
    <location>
        <position position="87"/>
    </location>
</feature>
<reference evidence="1 2" key="1">
    <citation type="journal article" date="2014" name="Nat. Genet.">
        <title>Genome and transcriptome of the porcine whipworm Trichuris suis.</title>
        <authorList>
            <person name="Jex A.R."/>
            <person name="Nejsum P."/>
            <person name="Schwarz E.M."/>
            <person name="Hu L."/>
            <person name="Young N.D."/>
            <person name="Hall R.S."/>
            <person name="Korhonen P.K."/>
            <person name="Liao S."/>
            <person name="Thamsborg S."/>
            <person name="Xia J."/>
            <person name="Xu P."/>
            <person name="Wang S."/>
            <person name="Scheerlinck J.P."/>
            <person name="Hofmann A."/>
            <person name="Sternberg P.W."/>
            <person name="Wang J."/>
            <person name="Gasser R.B."/>
        </authorList>
    </citation>
    <scope>NUCLEOTIDE SEQUENCE [LARGE SCALE GENOMIC DNA]</scope>
    <source>
        <strain evidence="1">DCEP-RM93M</strain>
    </source>
</reference>
<evidence type="ECO:0000313" key="2">
    <source>
        <dbReference type="Proteomes" id="UP000030764"/>
    </source>
</evidence>
<keyword evidence="2" id="KW-1185">Reference proteome</keyword>